<dbReference type="Pfam" id="PF00756">
    <property type="entry name" value="Esterase"/>
    <property type="match status" value="1"/>
</dbReference>
<feature type="chain" id="PRO_5035248345" evidence="1">
    <location>
        <begin position="25"/>
        <end position="313"/>
    </location>
</feature>
<dbReference type="AlphaFoldDB" id="A0A8J8FEC6"/>
<dbReference type="Proteomes" id="UP000598971">
    <property type="component" value="Unassembled WGS sequence"/>
</dbReference>
<protein>
    <submittedName>
        <fullName evidence="2">Esterase</fullName>
    </submittedName>
</protein>
<dbReference type="EMBL" id="WHPF01000009">
    <property type="protein sequence ID" value="NNV56531.1"/>
    <property type="molecule type" value="Genomic_DNA"/>
</dbReference>
<gene>
    <name evidence="2" type="ORF">GD597_13750</name>
</gene>
<keyword evidence="3" id="KW-1185">Reference proteome</keyword>
<dbReference type="InterPro" id="IPR050583">
    <property type="entry name" value="Mycobacterial_A85_antigen"/>
</dbReference>
<dbReference type="InterPro" id="IPR000801">
    <property type="entry name" value="Esterase-like"/>
</dbReference>
<dbReference type="Gene3D" id="3.40.50.1820">
    <property type="entry name" value="alpha/beta hydrolase"/>
    <property type="match status" value="1"/>
</dbReference>
<dbReference type="RefSeq" id="WP_171608472.1">
    <property type="nucleotide sequence ID" value="NZ_WHPF01000009.1"/>
</dbReference>
<keyword evidence="1" id="KW-0732">Signal</keyword>
<comment type="caution">
    <text evidence="2">The sequence shown here is derived from an EMBL/GenBank/DDBJ whole genome shotgun (WGS) entry which is preliminary data.</text>
</comment>
<dbReference type="SUPFAM" id="SSF53474">
    <property type="entry name" value="alpha/beta-Hydrolases"/>
    <property type="match status" value="1"/>
</dbReference>
<dbReference type="PANTHER" id="PTHR48098">
    <property type="entry name" value="ENTEROCHELIN ESTERASE-RELATED"/>
    <property type="match status" value="1"/>
</dbReference>
<dbReference type="InterPro" id="IPR029058">
    <property type="entry name" value="AB_hydrolase_fold"/>
</dbReference>
<reference evidence="2" key="1">
    <citation type="submission" date="2019-10" db="EMBL/GenBank/DDBJ databases">
        <title>Draft genome sequence of Panacibacter sp. KCS-6.</title>
        <authorList>
            <person name="Yim K.J."/>
        </authorList>
    </citation>
    <scope>NUCLEOTIDE SEQUENCE</scope>
    <source>
        <strain evidence="2">KCS-6</strain>
    </source>
</reference>
<evidence type="ECO:0000313" key="3">
    <source>
        <dbReference type="Proteomes" id="UP000598971"/>
    </source>
</evidence>
<organism evidence="2 3">
    <name type="scientific">Limnovirga soli</name>
    <dbReference type="NCBI Taxonomy" id="2656915"/>
    <lineage>
        <taxon>Bacteria</taxon>
        <taxon>Pseudomonadati</taxon>
        <taxon>Bacteroidota</taxon>
        <taxon>Chitinophagia</taxon>
        <taxon>Chitinophagales</taxon>
        <taxon>Chitinophagaceae</taxon>
        <taxon>Limnovirga</taxon>
    </lineage>
</organism>
<accession>A0A8J8FEC6</accession>
<name>A0A8J8FEC6_9BACT</name>
<proteinExistence type="predicted"/>
<dbReference type="PANTHER" id="PTHR48098:SF6">
    <property type="entry name" value="FERRI-BACILLIBACTIN ESTERASE BESA"/>
    <property type="match status" value="1"/>
</dbReference>
<evidence type="ECO:0000256" key="1">
    <source>
        <dbReference type="SAM" id="SignalP"/>
    </source>
</evidence>
<evidence type="ECO:0000313" key="2">
    <source>
        <dbReference type="EMBL" id="NNV56531.1"/>
    </source>
</evidence>
<sequence length="313" mass="35821">MKKQFIFLVFTCIFFVANTQQSFAQLASGKMIHYEQFSSVYLEPRNVDVWLPDGYTSQKKYAVLYMHDGQMLFDSTTTWNHKEWGVDETFGQLMQQHLIKNCIVVAVYNSGKNRHSDYFPQKPFEALPAAYRDSLLTQAKRNKETALFGTVVQSDNYLRFLVKELKPFIDSAFATLSNRSNTFIAGSSMGGLISMYAICEYPEVFGGAACLSTHWPGIFSTENNPIPNAFLHYLQQHLPSPKTHKIYFDYGSATLDSMYKPYQQQADIIMKAGGYSSKNWMTREFTGENHSETAWAKRFYIPITFLLGNKSAK</sequence>
<feature type="signal peptide" evidence="1">
    <location>
        <begin position="1"/>
        <end position="24"/>
    </location>
</feature>